<evidence type="ECO:0000313" key="3">
    <source>
        <dbReference type="EMBL" id="EHP38064.1"/>
    </source>
</evidence>
<evidence type="ECO:0000256" key="1">
    <source>
        <dbReference type="SAM" id="MobiDB-lite"/>
    </source>
</evidence>
<protein>
    <recommendedName>
        <fullName evidence="2">Cupin type-2 domain-containing protein</fullName>
    </recommendedName>
</protein>
<feature type="compositionally biased region" description="Pro residues" evidence="1">
    <location>
        <begin position="1"/>
        <end position="19"/>
    </location>
</feature>
<gene>
    <name evidence="3" type="ORF">OR16_39324</name>
</gene>
<feature type="region of interest" description="Disordered" evidence="1">
    <location>
        <begin position="1"/>
        <end position="23"/>
    </location>
</feature>
<evidence type="ECO:0000313" key="4">
    <source>
        <dbReference type="Proteomes" id="UP000005808"/>
    </source>
</evidence>
<dbReference type="AlphaFoldDB" id="H1SHE2"/>
<dbReference type="Proteomes" id="UP000005808">
    <property type="component" value="Unassembled WGS sequence"/>
</dbReference>
<dbReference type="CDD" id="cd06981">
    <property type="entry name" value="cupin_reut_a1446"/>
    <property type="match status" value="1"/>
</dbReference>
<reference evidence="3 4" key="1">
    <citation type="journal article" date="2012" name="J. Bacteriol.">
        <title>De Novo Genome Project of Cupriavidus basilensis OR16.</title>
        <authorList>
            <person name="Cserhati M."/>
            <person name="Kriszt B."/>
            <person name="Szoboszlay S."/>
            <person name="Toth A."/>
            <person name="Szabo I."/>
            <person name="Tancsics A."/>
            <person name="Nagy I."/>
            <person name="Horvath B."/>
            <person name="Nagy I."/>
            <person name="Kukolya J."/>
        </authorList>
    </citation>
    <scope>NUCLEOTIDE SEQUENCE [LARGE SCALE GENOMIC DNA]</scope>
    <source>
        <strain evidence="3 4">OR16</strain>
    </source>
</reference>
<accession>H1SHE2</accession>
<comment type="caution">
    <text evidence="3">The sequence shown here is derived from an EMBL/GenBank/DDBJ whole genome shotgun (WGS) entry which is preliminary data.</text>
</comment>
<dbReference type="PATRIC" id="fig|1127483.3.peg.7826"/>
<dbReference type="Gene3D" id="2.60.120.10">
    <property type="entry name" value="Jelly Rolls"/>
    <property type="match status" value="1"/>
</dbReference>
<dbReference type="InterPro" id="IPR011051">
    <property type="entry name" value="RmlC_Cupin_sf"/>
</dbReference>
<dbReference type="OrthoDB" id="9798585at2"/>
<feature type="domain" description="Cupin type-2" evidence="2">
    <location>
        <begin position="64"/>
        <end position="121"/>
    </location>
</feature>
<dbReference type="RefSeq" id="WP_006163961.1">
    <property type="nucleotide sequence ID" value="NZ_AHJE01000148.1"/>
</dbReference>
<name>H1SHE2_9BURK</name>
<dbReference type="EMBL" id="AHJE01000148">
    <property type="protein sequence ID" value="EHP38064.1"/>
    <property type="molecule type" value="Genomic_DNA"/>
</dbReference>
<dbReference type="SUPFAM" id="SSF51182">
    <property type="entry name" value="RmlC-like cupins"/>
    <property type="match status" value="1"/>
</dbReference>
<organism evidence="3 4">
    <name type="scientific">Cupriavidus basilensis OR16</name>
    <dbReference type="NCBI Taxonomy" id="1127483"/>
    <lineage>
        <taxon>Bacteria</taxon>
        <taxon>Pseudomonadati</taxon>
        <taxon>Pseudomonadota</taxon>
        <taxon>Betaproteobacteria</taxon>
        <taxon>Burkholderiales</taxon>
        <taxon>Burkholderiaceae</taxon>
        <taxon>Cupriavidus</taxon>
    </lineage>
</organism>
<dbReference type="InterPro" id="IPR013096">
    <property type="entry name" value="Cupin_2"/>
</dbReference>
<dbReference type="Pfam" id="PF07883">
    <property type="entry name" value="Cupin_2"/>
    <property type="match status" value="1"/>
</dbReference>
<proteinExistence type="predicted"/>
<dbReference type="InterPro" id="IPR014710">
    <property type="entry name" value="RmlC-like_jellyroll"/>
</dbReference>
<sequence>MDAKGNPPPVPQGNPPPVPQGNLLAQVPVDRTAERFEALLERPGLKIERIVSNGQASPEGFWYDSAQDEWVLLVSGRAGLHLDGEAGPRTLAPGDYLHLPAHCRHRVAWTDAAQPTVWLAVHCEPGARG</sequence>
<evidence type="ECO:0000259" key="2">
    <source>
        <dbReference type="Pfam" id="PF07883"/>
    </source>
</evidence>